<dbReference type="GeneID" id="18931599"/>
<dbReference type="AlphaFoldDB" id="F4R5D2"/>
<name>F4R5D2_MELLP</name>
<evidence type="ECO:0000313" key="2">
    <source>
        <dbReference type="EMBL" id="EGG12280.1"/>
    </source>
</evidence>
<dbReference type="HOGENOM" id="CLU_2050135_0_0_1"/>
<dbReference type="VEuPathDB" id="FungiDB:MELLADRAFT_70680"/>
<accession>F4R5D2</accession>
<organism evidence="3">
    <name type="scientific">Melampsora larici-populina (strain 98AG31 / pathotype 3-4-7)</name>
    <name type="common">Poplar leaf rust fungus</name>
    <dbReference type="NCBI Taxonomy" id="747676"/>
    <lineage>
        <taxon>Eukaryota</taxon>
        <taxon>Fungi</taxon>
        <taxon>Dikarya</taxon>
        <taxon>Basidiomycota</taxon>
        <taxon>Pucciniomycotina</taxon>
        <taxon>Pucciniomycetes</taxon>
        <taxon>Pucciniales</taxon>
        <taxon>Melampsoraceae</taxon>
        <taxon>Melampsora</taxon>
    </lineage>
</organism>
<dbReference type="InParanoid" id="F4R5D2"/>
<dbReference type="KEGG" id="mlr:MELLADRAFT_70680"/>
<evidence type="ECO:0000256" key="1">
    <source>
        <dbReference type="SAM" id="MobiDB-lite"/>
    </source>
</evidence>
<feature type="region of interest" description="Disordered" evidence="1">
    <location>
        <begin position="1"/>
        <end position="34"/>
    </location>
</feature>
<sequence length="120" mass="12698">MLRPGDCGSICKSRMSGSGRYASSDSPESESELESGVQVRLRVRWVLSGVGGAPGCKVEQAVRRLLVSRVEEVFGGLGEATGWFFFLLVFDVVIVEASGGLETGGGEGSLAPDRVLLMMD</sequence>
<reference evidence="3" key="1">
    <citation type="journal article" date="2011" name="Proc. Natl. Acad. Sci. U.S.A.">
        <title>Obligate biotrophy features unraveled by the genomic analysis of rust fungi.</title>
        <authorList>
            <person name="Duplessis S."/>
            <person name="Cuomo C.A."/>
            <person name="Lin Y.-C."/>
            <person name="Aerts A."/>
            <person name="Tisserant E."/>
            <person name="Veneault-Fourrey C."/>
            <person name="Joly D.L."/>
            <person name="Hacquard S."/>
            <person name="Amselem J."/>
            <person name="Cantarel B.L."/>
            <person name="Chiu R."/>
            <person name="Coutinho P.M."/>
            <person name="Feau N."/>
            <person name="Field M."/>
            <person name="Frey P."/>
            <person name="Gelhaye E."/>
            <person name="Goldberg J."/>
            <person name="Grabherr M.G."/>
            <person name="Kodira C.D."/>
            <person name="Kohler A."/>
            <person name="Kuees U."/>
            <person name="Lindquist E.A."/>
            <person name="Lucas S.M."/>
            <person name="Mago R."/>
            <person name="Mauceli E."/>
            <person name="Morin E."/>
            <person name="Murat C."/>
            <person name="Pangilinan J.L."/>
            <person name="Park R."/>
            <person name="Pearson M."/>
            <person name="Quesneville H."/>
            <person name="Rouhier N."/>
            <person name="Sakthikumar S."/>
            <person name="Salamov A.A."/>
            <person name="Schmutz J."/>
            <person name="Selles B."/>
            <person name="Shapiro H."/>
            <person name="Tanguay P."/>
            <person name="Tuskan G.A."/>
            <person name="Henrissat B."/>
            <person name="Van de Peer Y."/>
            <person name="Rouze P."/>
            <person name="Ellis J.G."/>
            <person name="Dodds P.N."/>
            <person name="Schein J.E."/>
            <person name="Zhong S."/>
            <person name="Hamelin R.C."/>
            <person name="Grigoriev I.V."/>
            <person name="Szabo L.J."/>
            <person name="Martin F."/>
        </authorList>
    </citation>
    <scope>NUCLEOTIDE SEQUENCE [LARGE SCALE GENOMIC DNA]</scope>
    <source>
        <strain evidence="3">98AG31 / pathotype 3-4-7</strain>
    </source>
</reference>
<gene>
    <name evidence="2" type="ORF">MELLADRAFT_70680</name>
</gene>
<proteinExistence type="predicted"/>
<evidence type="ECO:0000313" key="3">
    <source>
        <dbReference type="Proteomes" id="UP000001072"/>
    </source>
</evidence>
<dbReference type="EMBL" id="GL883091">
    <property type="protein sequence ID" value="EGG12280.1"/>
    <property type="molecule type" value="Genomic_DNA"/>
</dbReference>
<keyword evidence="3" id="KW-1185">Reference proteome</keyword>
<protein>
    <submittedName>
        <fullName evidence="2">Uncharacterized protein</fullName>
    </submittedName>
</protein>
<dbReference type="RefSeq" id="XP_007404655.1">
    <property type="nucleotide sequence ID" value="XM_007404593.1"/>
</dbReference>
<dbReference type="Proteomes" id="UP000001072">
    <property type="component" value="Unassembled WGS sequence"/>
</dbReference>